<evidence type="ECO:0000313" key="2">
    <source>
        <dbReference type="Proteomes" id="UP001269081"/>
    </source>
</evidence>
<gene>
    <name evidence="1" type="ORF">J2W48_003433</name>
</gene>
<dbReference type="Proteomes" id="UP001269081">
    <property type="component" value="Unassembled WGS sequence"/>
</dbReference>
<comment type="caution">
    <text evidence="1">The sequence shown here is derived from an EMBL/GenBank/DDBJ whole genome shotgun (WGS) entry which is preliminary data.</text>
</comment>
<accession>A0ABU1YB84</accession>
<keyword evidence="2" id="KW-1185">Reference proteome</keyword>
<organism evidence="1 2">
    <name type="scientific">Flavobacterium piscis</name>
    <dbReference type="NCBI Taxonomy" id="1114874"/>
    <lineage>
        <taxon>Bacteria</taxon>
        <taxon>Pseudomonadati</taxon>
        <taxon>Bacteroidota</taxon>
        <taxon>Flavobacteriia</taxon>
        <taxon>Flavobacteriales</taxon>
        <taxon>Flavobacteriaceae</taxon>
        <taxon>Flavobacterium</taxon>
    </lineage>
</organism>
<reference evidence="1 2" key="1">
    <citation type="submission" date="2023-07" db="EMBL/GenBank/DDBJ databases">
        <title>Sorghum-associated microbial communities from plants grown in Nebraska, USA.</title>
        <authorList>
            <person name="Schachtman D."/>
        </authorList>
    </citation>
    <scope>NUCLEOTIDE SEQUENCE [LARGE SCALE GENOMIC DNA]</scope>
    <source>
        <strain evidence="1 2">4129</strain>
    </source>
</reference>
<protein>
    <submittedName>
        <fullName evidence="1">Uncharacterized protein</fullName>
    </submittedName>
</protein>
<dbReference type="EMBL" id="JAVDWQ010000012">
    <property type="protein sequence ID" value="MDR7211479.1"/>
    <property type="molecule type" value="Genomic_DNA"/>
</dbReference>
<proteinExistence type="predicted"/>
<sequence length="67" mass="7886">MLEYVTNNNLPPETSLYFIIDNHYTFTNYVHPNIPEAYGGKIWINTSTGEVKIRNEGLYIRAYHSYK</sequence>
<name>A0ABU1YB84_9FLAO</name>
<evidence type="ECO:0000313" key="1">
    <source>
        <dbReference type="EMBL" id="MDR7211479.1"/>
    </source>
</evidence>